<dbReference type="EMBL" id="JAMQGO010000002">
    <property type="protein sequence ID" value="MCM2561679.1"/>
    <property type="molecule type" value="Genomic_DNA"/>
</dbReference>
<comment type="caution">
    <text evidence="1">The sequence shown here is derived from an EMBL/GenBank/DDBJ whole genome shotgun (WGS) entry which is preliminary data.</text>
</comment>
<evidence type="ECO:0000313" key="1">
    <source>
        <dbReference type="EMBL" id="MCM2561679.1"/>
    </source>
</evidence>
<proteinExistence type="predicted"/>
<accession>A0ACC5ZTK9</accession>
<evidence type="ECO:0000313" key="2">
    <source>
        <dbReference type="Proteomes" id="UP001203036"/>
    </source>
</evidence>
<protein>
    <submittedName>
        <fullName evidence="1">TRAP transporter substrate-binding protein</fullName>
    </submittedName>
</protein>
<gene>
    <name evidence="1" type="ORF">M8744_05930</name>
</gene>
<name>A0ACC5ZTK9_9RHOB</name>
<reference evidence="1" key="1">
    <citation type="submission" date="2022-06" db="EMBL/GenBank/DDBJ databases">
        <title>Lutimaribacter sp. EGI FJ00013, a novel bacterium isolated from a salt lake sediment enrichment.</title>
        <authorList>
            <person name="Gao L."/>
            <person name="Fang B.-Z."/>
            <person name="Li W.-J."/>
        </authorList>
    </citation>
    <scope>NUCLEOTIDE SEQUENCE</scope>
    <source>
        <strain evidence="1">EGI FJ00013</strain>
    </source>
</reference>
<organism evidence="1 2">
    <name type="scientific">Lutimaribacter degradans</name>
    <dbReference type="NCBI Taxonomy" id="2945989"/>
    <lineage>
        <taxon>Bacteria</taxon>
        <taxon>Pseudomonadati</taxon>
        <taxon>Pseudomonadota</taxon>
        <taxon>Alphaproteobacteria</taxon>
        <taxon>Rhodobacterales</taxon>
        <taxon>Roseobacteraceae</taxon>
        <taxon>Lutimaribacter</taxon>
    </lineage>
</organism>
<keyword evidence="2" id="KW-1185">Reference proteome</keyword>
<sequence>MFNRLLTAAATALILTAPALEAREMRVSSFEPEQGFYSSKVLAPWIEQVNEKLSAGNAFKLYPGSILGAPPAQAELVKAGVADVALVVPTYTPGLFPLSGVVEVPGLVESGAKGADMLNTLAEEGALDAEYADYKVIALFTTPSYRFLMADTEVRTPADLDGLKLRSPSKFGSELFGMVGASGVGIPAPQVYENLERGVVSGAVWVMDAYRTFRLNEVAPNVTNTNFIAQPMAVLMNKTAYDSLPDSDKAVIDEMSGRATAEWIASVIDETDAVNEAAFREEGEVTFIDLTDEEKSAWNAAFAGAADAWVNGQADTAAAAAALERARAIAAE</sequence>
<dbReference type="Proteomes" id="UP001203036">
    <property type="component" value="Unassembled WGS sequence"/>
</dbReference>